<sequence length="197" mass="21195">MHQTFHALNASGSPCPLYPFAAVIVNHTSPNNNADKPGSDLDIGEVICTGVNQGRQTGNMMLHGEISAILNCTAILQDPTGKHRLSPAETIEAFKDLSLYTNAESCPMCASATRWNGFKEYIYGTSIDRLVEYGFAQITISSEEVFAQAEGLSSDTALLGGVLAEETDRLFAWQFQDGECPVGCSRAEDGLGRCQPV</sequence>
<dbReference type="PROSITE" id="PS51747">
    <property type="entry name" value="CYT_DCMP_DEAMINASES_2"/>
    <property type="match status" value="1"/>
</dbReference>
<proteinExistence type="predicted"/>
<feature type="domain" description="CMP/dCMP-type deaminase" evidence="1">
    <location>
        <begin position="1"/>
        <end position="138"/>
    </location>
</feature>
<dbReference type="InterPro" id="IPR002125">
    <property type="entry name" value="CMP_dCMP_dom"/>
</dbReference>
<dbReference type="Pfam" id="PF00383">
    <property type="entry name" value="dCMP_cyt_deam_1"/>
    <property type="match status" value="1"/>
</dbReference>
<dbReference type="Proteomes" id="UP001610563">
    <property type="component" value="Unassembled WGS sequence"/>
</dbReference>
<dbReference type="EMBL" id="JBFTWV010000028">
    <property type="protein sequence ID" value="KAL2796183.1"/>
    <property type="molecule type" value="Genomic_DNA"/>
</dbReference>
<name>A0ABR4GAY1_9EURO</name>
<evidence type="ECO:0000313" key="2">
    <source>
        <dbReference type="EMBL" id="KAL2796183.1"/>
    </source>
</evidence>
<accession>A0ABR4GAY1</accession>
<dbReference type="SUPFAM" id="SSF53927">
    <property type="entry name" value="Cytidine deaminase-like"/>
    <property type="match status" value="1"/>
</dbReference>
<dbReference type="PANTHER" id="PTHR11079">
    <property type="entry name" value="CYTOSINE DEAMINASE FAMILY MEMBER"/>
    <property type="match status" value="1"/>
</dbReference>
<reference evidence="2 3" key="1">
    <citation type="submission" date="2024-07" db="EMBL/GenBank/DDBJ databases">
        <title>Section-level genome sequencing and comparative genomics of Aspergillus sections Usti and Cavernicolus.</title>
        <authorList>
            <consortium name="Lawrence Berkeley National Laboratory"/>
            <person name="Nybo J.L."/>
            <person name="Vesth T.C."/>
            <person name="Theobald S."/>
            <person name="Frisvad J.C."/>
            <person name="Larsen T.O."/>
            <person name="Kjaerboelling I."/>
            <person name="Rothschild-Mancinelli K."/>
            <person name="Lyhne E.K."/>
            <person name="Kogle M.E."/>
            <person name="Barry K."/>
            <person name="Clum A."/>
            <person name="Na H."/>
            <person name="Ledsgaard L."/>
            <person name="Lin J."/>
            <person name="Lipzen A."/>
            <person name="Kuo A."/>
            <person name="Riley R."/>
            <person name="Mondo S."/>
            <person name="Labutti K."/>
            <person name="Haridas S."/>
            <person name="Pangalinan J."/>
            <person name="Salamov A.A."/>
            <person name="Simmons B.A."/>
            <person name="Magnuson J.K."/>
            <person name="Chen J."/>
            <person name="Drula E."/>
            <person name="Henrissat B."/>
            <person name="Wiebenga A."/>
            <person name="Lubbers R.J."/>
            <person name="Gomes A.C."/>
            <person name="Makela M.R."/>
            <person name="Stajich J."/>
            <person name="Grigoriev I.V."/>
            <person name="Mortensen U.H."/>
            <person name="De Vries R.P."/>
            <person name="Baker S.E."/>
            <person name="Andersen M.R."/>
        </authorList>
    </citation>
    <scope>NUCLEOTIDE SEQUENCE [LARGE SCALE GENOMIC DNA]</scope>
    <source>
        <strain evidence="2 3">CBS 209.92</strain>
    </source>
</reference>
<keyword evidence="3" id="KW-1185">Reference proteome</keyword>
<evidence type="ECO:0000259" key="1">
    <source>
        <dbReference type="PROSITE" id="PS51747"/>
    </source>
</evidence>
<dbReference type="InterPro" id="IPR016193">
    <property type="entry name" value="Cytidine_deaminase-like"/>
</dbReference>
<dbReference type="CDD" id="cd01285">
    <property type="entry name" value="nucleoside_deaminase"/>
    <property type="match status" value="1"/>
</dbReference>
<gene>
    <name evidence="2" type="ORF">BJX66DRAFT_300219</name>
</gene>
<dbReference type="PANTHER" id="PTHR11079:SF203">
    <property type="entry name" value="CMP_DCMP-TYPE DEAMINASE DOMAIN-CONTAINING PROTEIN"/>
    <property type="match status" value="1"/>
</dbReference>
<organism evidence="2 3">
    <name type="scientific">Aspergillus keveii</name>
    <dbReference type="NCBI Taxonomy" id="714993"/>
    <lineage>
        <taxon>Eukaryota</taxon>
        <taxon>Fungi</taxon>
        <taxon>Dikarya</taxon>
        <taxon>Ascomycota</taxon>
        <taxon>Pezizomycotina</taxon>
        <taxon>Eurotiomycetes</taxon>
        <taxon>Eurotiomycetidae</taxon>
        <taxon>Eurotiales</taxon>
        <taxon>Aspergillaceae</taxon>
        <taxon>Aspergillus</taxon>
        <taxon>Aspergillus subgen. Nidulantes</taxon>
    </lineage>
</organism>
<dbReference type="Gene3D" id="3.40.140.10">
    <property type="entry name" value="Cytidine Deaminase, domain 2"/>
    <property type="match status" value="1"/>
</dbReference>
<comment type="caution">
    <text evidence="2">The sequence shown here is derived from an EMBL/GenBank/DDBJ whole genome shotgun (WGS) entry which is preliminary data.</text>
</comment>
<evidence type="ECO:0000313" key="3">
    <source>
        <dbReference type="Proteomes" id="UP001610563"/>
    </source>
</evidence>
<protein>
    <submittedName>
        <fullName evidence="2">Cytidine deaminase-like protein</fullName>
    </submittedName>
</protein>